<dbReference type="GO" id="GO:0070967">
    <property type="term" value="F:coenzyme F420 binding"/>
    <property type="evidence" value="ECO:0007669"/>
    <property type="project" value="InterPro"/>
</dbReference>
<name>A0A1Y5PRE7_9SPHN</name>
<dbReference type="InterPro" id="IPR028939">
    <property type="entry name" value="P5C_Rdtase_cat_N"/>
</dbReference>
<dbReference type="GO" id="GO:0015677">
    <property type="term" value="P:copper ion import"/>
    <property type="evidence" value="ECO:0007669"/>
    <property type="project" value="TreeGrafter"/>
</dbReference>
<dbReference type="InterPro" id="IPR036291">
    <property type="entry name" value="NAD(P)-bd_dom_sf"/>
</dbReference>
<dbReference type="GO" id="GO:0008823">
    <property type="term" value="F:cupric reductase (NADH) activity"/>
    <property type="evidence" value="ECO:0007669"/>
    <property type="project" value="TreeGrafter"/>
</dbReference>
<evidence type="ECO:0000259" key="2">
    <source>
        <dbReference type="Pfam" id="PF03807"/>
    </source>
</evidence>
<dbReference type="GO" id="GO:0050661">
    <property type="term" value="F:NADP binding"/>
    <property type="evidence" value="ECO:0007669"/>
    <property type="project" value="InterPro"/>
</dbReference>
<dbReference type="AlphaFoldDB" id="A0A1Y5PRE7"/>
<dbReference type="PANTHER" id="PTHR14239:SF0">
    <property type="entry name" value="F420-DEPENDENT NADP REDUCTASE"/>
    <property type="match status" value="1"/>
</dbReference>
<dbReference type="GO" id="GO:0005886">
    <property type="term" value="C:plasma membrane"/>
    <property type="evidence" value="ECO:0007669"/>
    <property type="project" value="TreeGrafter"/>
</dbReference>
<sequence length="227" mass="23391">MMDIGTAKIAILGGTGKEGGGLALRWASKGHRVIIGSRSIERAQAAAAAINERLGVSLATGNGLAAATAEAEIVTLAVPYAAQQETAKEVASVLAGKILIDVTVPLVPPQVSRVQLPAGRSAVEALQERLGPEVRVVSAFQNISAHHLDDLDAEVECDVLVCADDNSAAEAVIALSTQIGLRAWYAGPLCNSVVSEGLTSVLIALNRRYKVPGSGIRITGIDGLEIA</sequence>
<gene>
    <name evidence="3" type="primary">fno</name>
    <name evidence="3" type="ORF">SPPYR_1431</name>
</gene>
<accession>A0A1Y5PRE7</accession>
<dbReference type="KEGG" id="sphu:SPPYR_1431"/>
<dbReference type="GO" id="GO:0016651">
    <property type="term" value="F:oxidoreductase activity, acting on NAD(P)H"/>
    <property type="evidence" value="ECO:0007669"/>
    <property type="project" value="InterPro"/>
</dbReference>
<keyword evidence="1" id="KW-0560">Oxidoreductase</keyword>
<dbReference type="EMBL" id="LT598653">
    <property type="protein sequence ID" value="SBV32551.1"/>
    <property type="molecule type" value="Genomic_DNA"/>
</dbReference>
<proteinExistence type="predicted"/>
<evidence type="ECO:0000313" key="3">
    <source>
        <dbReference type="EMBL" id="SBV32551.1"/>
    </source>
</evidence>
<evidence type="ECO:0000256" key="1">
    <source>
        <dbReference type="ARBA" id="ARBA00023002"/>
    </source>
</evidence>
<dbReference type="GO" id="GO:0052851">
    <property type="term" value="F:ferric-chelate reductase (NADPH) activity"/>
    <property type="evidence" value="ECO:0007669"/>
    <property type="project" value="TreeGrafter"/>
</dbReference>
<dbReference type="NCBIfam" id="TIGR01915">
    <property type="entry name" value="npdG"/>
    <property type="match status" value="1"/>
</dbReference>
<dbReference type="GO" id="GO:0006740">
    <property type="term" value="P:NADPH regeneration"/>
    <property type="evidence" value="ECO:0007669"/>
    <property type="project" value="InterPro"/>
</dbReference>
<protein>
    <submittedName>
        <fullName evidence="3">F420-dependent NADP reductase</fullName>
    </submittedName>
</protein>
<dbReference type="InterPro" id="IPR010185">
    <property type="entry name" value="NpdG"/>
</dbReference>
<dbReference type="Pfam" id="PF03807">
    <property type="entry name" value="F420_oxidored"/>
    <property type="match status" value="1"/>
</dbReference>
<organism evidence="3">
    <name type="scientific">uncultured Sphingopyxis sp</name>
    <dbReference type="NCBI Taxonomy" id="310581"/>
    <lineage>
        <taxon>Bacteria</taxon>
        <taxon>Pseudomonadati</taxon>
        <taxon>Pseudomonadota</taxon>
        <taxon>Alphaproteobacteria</taxon>
        <taxon>Sphingomonadales</taxon>
        <taxon>Sphingomonadaceae</taxon>
        <taxon>Sphingopyxis</taxon>
        <taxon>environmental samples</taxon>
    </lineage>
</organism>
<dbReference type="InterPro" id="IPR051267">
    <property type="entry name" value="STEAP_metalloreductase"/>
</dbReference>
<dbReference type="PANTHER" id="PTHR14239">
    <property type="entry name" value="DUDULIN-RELATED"/>
    <property type="match status" value="1"/>
</dbReference>
<dbReference type="Gene3D" id="3.40.50.720">
    <property type="entry name" value="NAD(P)-binding Rossmann-like Domain"/>
    <property type="match status" value="1"/>
</dbReference>
<dbReference type="SUPFAM" id="SSF51735">
    <property type="entry name" value="NAD(P)-binding Rossmann-fold domains"/>
    <property type="match status" value="1"/>
</dbReference>
<feature type="domain" description="Pyrroline-5-carboxylate reductase catalytic N-terminal" evidence="2">
    <location>
        <begin position="8"/>
        <end position="105"/>
    </location>
</feature>
<reference evidence="3" key="1">
    <citation type="submission" date="2016-03" db="EMBL/GenBank/DDBJ databases">
        <authorList>
            <person name="Ploux O."/>
        </authorList>
    </citation>
    <scope>NUCLEOTIDE SEQUENCE</scope>
    <source>
        <strain evidence="3">UC10</strain>
    </source>
</reference>